<dbReference type="EMBL" id="JACSPT010000008">
    <property type="protein sequence ID" value="MBD8009231.1"/>
    <property type="molecule type" value="Genomic_DNA"/>
</dbReference>
<comment type="caution">
    <text evidence="1">The sequence shown here is derived from an EMBL/GenBank/DDBJ whole genome shotgun (WGS) entry which is preliminary data.</text>
</comment>
<dbReference type="Proteomes" id="UP000621930">
    <property type="component" value="Unassembled WGS sequence"/>
</dbReference>
<evidence type="ECO:0000313" key="2">
    <source>
        <dbReference type="Proteomes" id="UP000621930"/>
    </source>
</evidence>
<dbReference type="SUPFAM" id="SSF55729">
    <property type="entry name" value="Acyl-CoA N-acyltransferases (Nat)"/>
    <property type="match status" value="1"/>
</dbReference>
<reference evidence="1 2" key="1">
    <citation type="submission" date="2020-08" db="EMBL/GenBank/DDBJ databases">
        <title>A Genomic Blueprint of the Chicken Gut Microbiome.</title>
        <authorList>
            <person name="Gilroy R."/>
            <person name="Ravi A."/>
            <person name="Getino M."/>
            <person name="Pursley I."/>
            <person name="Horton D.L."/>
            <person name="Alikhan N.-F."/>
            <person name="Baker D."/>
            <person name="Gharbi K."/>
            <person name="Hall N."/>
            <person name="Watson M."/>
            <person name="Adriaenssens E.M."/>
            <person name="Foster-Nyarko E."/>
            <person name="Jarju S."/>
            <person name="Secka A."/>
            <person name="Antonio M."/>
            <person name="Oren A."/>
            <person name="Chaudhuri R."/>
            <person name="La Ragione R.M."/>
            <person name="Hildebrand F."/>
            <person name="Pallen M.J."/>
        </authorList>
    </citation>
    <scope>NUCLEOTIDE SEQUENCE [LARGE SCALE GENOMIC DNA]</scope>
    <source>
        <strain evidence="1 2">Sa1BUA6</strain>
    </source>
</reference>
<proteinExistence type="predicted"/>
<organism evidence="1 2">
    <name type="scientific">Acinetobacter pecorum</name>
    <dbReference type="NCBI Taxonomy" id="2762215"/>
    <lineage>
        <taxon>Bacteria</taxon>
        <taxon>Pseudomonadati</taxon>
        <taxon>Pseudomonadota</taxon>
        <taxon>Gammaproteobacteria</taxon>
        <taxon>Moraxellales</taxon>
        <taxon>Moraxellaceae</taxon>
        <taxon>Acinetobacter</taxon>
    </lineage>
</organism>
<keyword evidence="2" id="KW-1185">Reference proteome</keyword>
<dbReference type="Gene3D" id="3.40.630.30">
    <property type="match status" value="1"/>
</dbReference>
<dbReference type="InterPro" id="IPR016181">
    <property type="entry name" value="Acyl_CoA_acyltransferase"/>
</dbReference>
<protein>
    <submittedName>
        <fullName evidence="1">GNAT family N-acetyltransferase</fullName>
    </submittedName>
</protein>
<evidence type="ECO:0000313" key="1">
    <source>
        <dbReference type="EMBL" id="MBD8009231.1"/>
    </source>
</evidence>
<gene>
    <name evidence="1" type="ORF">H9629_07740</name>
</gene>
<accession>A0ABR8VXU6</accession>
<sequence length="317" mass="37343">MIEDISFQIKKYEDSDKNGWNEFLLTCKNYHFIFNRDFMEYHSDRFEDFSLIFKNDKGKIMALLPGNIKDNIFYSHQGLTFGGFLINRGIHAVDMIELFNQLKIFLKDRNIKKIIYKCIPVIYHNYPAQEDLYALFINHAHLYRRDISTSIYLEEEYSYSASKRRSIEKLKKNGVSCEEVDQPSIVWGVLREVLLQHHNQQPVHNEIEIDLLKSRFPNNIKAYKCCIDGHIVAAAITFETDRVVHTQYLASNDKGREEKVLDYLIDFLINNSKKFAKIFDFGTSNENEGKFLNKGLIYQKERFGARAIVHDYYSIDL</sequence>
<name>A0ABR8VXU6_9GAMM</name>